<gene>
    <name evidence="6" type="ORF">Q4568_12110</name>
</gene>
<dbReference type="NCBIfam" id="TIGR00229">
    <property type="entry name" value="sensory_box"/>
    <property type="match status" value="1"/>
</dbReference>
<dbReference type="AlphaFoldDB" id="A0AAW7Y7N1"/>
<evidence type="ECO:0000313" key="7">
    <source>
        <dbReference type="Proteomes" id="UP001170624"/>
    </source>
</evidence>
<dbReference type="PROSITE" id="PS50112">
    <property type="entry name" value="PAS"/>
    <property type="match status" value="1"/>
</dbReference>
<proteinExistence type="predicted"/>
<dbReference type="CDD" id="cd01949">
    <property type="entry name" value="GGDEF"/>
    <property type="match status" value="1"/>
</dbReference>
<dbReference type="Proteomes" id="UP001170624">
    <property type="component" value="Unassembled WGS sequence"/>
</dbReference>
<dbReference type="SMART" id="SM00052">
    <property type="entry name" value="EAL"/>
    <property type="match status" value="1"/>
</dbReference>
<protein>
    <recommendedName>
        <fullName evidence="1">cyclic-guanylate-specific phosphodiesterase</fullName>
        <ecNumber evidence="1">3.1.4.52</ecNumber>
    </recommendedName>
</protein>
<dbReference type="SMART" id="SM00091">
    <property type="entry name" value="PAS"/>
    <property type="match status" value="2"/>
</dbReference>
<dbReference type="PANTHER" id="PTHR44757">
    <property type="entry name" value="DIGUANYLATE CYCLASE DGCP"/>
    <property type="match status" value="1"/>
</dbReference>
<dbReference type="Pfam" id="PF08448">
    <property type="entry name" value="PAS_4"/>
    <property type="match status" value="1"/>
</dbReference>
<dbReference type="PROSITE" id="PS50887">
    <property type="entry name" value="GGDEF"/>
    <property type="match status" value="1"/>
</dbReference>
<dbReference type="FunFam" id="3.20.20.450:FF:000001">
    <property type="entry name" value="Cyclic di-GMP phosphodiesterase yahA"/>
    <property type="match status" value="1"/>
</dbReference>
<comment type="caution">
    <text evidence="6">The sequence shown here is derived from an EMBL/GenBank/DDBJ whole genome shotgun (WGS) entry which is preliminary data.</text>
</comment>
<dbReference type="EMBL" id="JAUOPU010000011">
    <property type="protein sequence ID" value="MDO6543283.1"/>
    <property type="molecule type" value="Genomic_DNA"/>
</dbReference>
<name>A0AAW7Y7N1_9GAMM</name>
<dbReference type="Gene3D" id="3.30.450.20">
    <property type="entry name" value="PAS domain"/>
    <property type="match status" value="2"/>
</dbReference>
<dbReference type="Pfam" id="PF00563">
    <property type="entry name" value="EAL"/>
    <property type="match status" value="1"/>
</dbReference>
<dbReference type="InterPro" id="IPR043128">
    <property type="entry name" value="Rev_trsase/Diguanyl_cyclase"/>
</dbReference>
<dbReference type="InterPro" id="IPR029787">
    <property type="entry name" value="Nucleotide_cyclase"/>
</dbReference>
<dbReference type="SUPFAM" id="SSF55073">
    <property type="entry name" value="Nucleotide cyclase"/>
    <property type="match status" value="1"/>
</dbReference>
<dbReference type="NCBIfam" id="TIGR00254">
    <property type="entry name" value="GGDEF"/>
    <property type="match status" value="1"/>
</dbReference>
<dbReference type="RefSeq" id="WP_303499780.1">
    <property type="nucleotide sequence ID" value="NZ_JAUOPU010000011.1"/>
</dbReference>
<dbReference type="InterPro" id="IPR000014">
    <property type="entry name" value="PAS"/>
</dbReference>
<dbReference type="Gene3D" id="3.20.20.450">
    <property type="entry name" value="EAL domain"/>
    <property type="match status" value="1"/>
</dbReference>
<dbReference type="InterPro" id="IPR035965">
    <property type="entry name" value="PAS-like_dom_sf"/>
</dbReference>
<evidence type="ECO:0000259" key="3">
    <source>
        <dbReference type="PROSITE" id="PS50112"/>
    </source>
</evidence>
<keyword evidence="2" id="KW-0973">c-di-GMP</keyword>
<evidence type="ECO:0000313" key="6">
    <source>
        <dbReference type="EMBL" id="MDO6543283.1"/>
    </source>
</evidence>
<dbReference type="PROSITE" id="PS50883">
    <property type="entry name" value="EAL"/>
    <property type="match status" value="1"/>
</dbReference>
<dbReference type="GO" id="GO:0071111">
    <property type="term" value="F:cyclic-guanylate-specific phosphodiesterase activity"/>
    <property type="evidence" value="ECO:0007669"/>
    <property type="project" value="UniProtKB-EC"/>
</dbReference>
<dbReference type="InterPro" id="IPR001633">
    <property type="entry name" value="EAL_dom"/>
</dbReference>
<dbReference type="Pfam" id="PF00990">
    <property type="entry name" value="GGDEF"/>
    <property type="match status" value="1"/>
</dbReference>
<evidence type="ECO:0000259" key="5">
    <source>
        <dbReference type="PROSITE" id="PS50887"/>
    </source>
</evidence>
<evidence type="ECO:0000259" key="4">
    <source>
        <dbReference type="PROSITE" id="PS50883"/>
    </source>
</evidence>
<reference evidence="6" key="1">
    <citation type="submission" date="2023-07" db="EMBL/GenBank/DDBJ databases">
        <title>Genome content predicts the carbon catabolic preferences of heterotrophic bacteria.</title>
        <authorList>
            <person name="Gralka M."/>
        </authorList>
    </citation>
    <scope>NUCLEOTIDE SEQUENCE</scope>
    <source>
        <strain evidence="6">G2M05</strain>
    </source>
</reference>
<dbReference type="InterPro" id="IPR013656">
    <property type="entry name" value="PAS_4"/>
</dbReference>
<dbReference type="Gene3D" id="3.30.70.270">
    <property type="match status" value="1"/>
</dbReference>
<sequence length="679" mass="76881">MPTEQLTYWFPLLTDNSPFLFAVLDNEHNYLTVNNRYCELSGYTREELVGRCDKDILGHTYYQTLQPYYDRAFNGESVEGEVVLNDNRHDSSLHFSLTPLRDNMGNVQYVVLHSADTSERQVLVKSLEELEHQLNQLHENSSDGICMIENNIVLSANQRAAKILGFGTAKDLLGEDLSRIVFDFQSQRIIGTQLNHQPNSEVRRCYVGPEAIQDNTFLLSLSDITMLGSPAKLVLLRTPTNTRLPQGQIDQLVQTDALTGLFNRHGFTRKLEHHITENTPLVMLYLDVDNFKNINDSLGHHIGDRVLQEIAQRLLKLLPDDSVIGHLGGDEFGILLLNPEHERIGDLLSQQIIALVSQPFNLHHFSKHIACSMGMVTYPGNGNDARILLQNADTAMYEAKNRGRNRLVKFDESMNKEARMRLWLEIELQKALQKNGLEVWYQPKVNAKDFSIDGAEALVRWKHPVEGYISPAQFIPVAERSGLIEQLGRVVMREVFTTVREWKKQGLLQGRVAINLSPQQFGNPNLILFIDKLRKSTGINPSDITFELTESSMMNDGEHAIQMLKAIKKLGFALSIDDFGTGYSSLSYLARFPLDELKVDRAFIKDIETIPKQVTLIENIINLGKSLNMSVVAEGVETHQQATLLSNLNCDSIQGFHFFRPQPKHELEAVLVKNSRQSA</sequence>
<dbReference type="CDD" id="cd01948">
    <property type="entry name" value="EAL"/>
    <property type="match status" value="1"/>
</dbReference>
<dbReference type="SUPFAM" id="SSF141868">
    <property type="entry name" value="EAL domain-like"/>
    <property type="match status" value="1"/>
</dbReference>
<evidence type="ECO:0000256" key="1">
    <source>
        <dbReference type="ARBA" id="ARBA00012282"/>
    </source>
</evidence>
<evidence type="ECO:0000256" key="2">
    <source>
        <dbReference type="ARBA" id="ARBA00022636"/>
    </source>
</evidence>
<feature type="domain" description="EAL" evidence="4">
    <location>
        <begin position="421"/>
        <end position="675"/>
    </location>
</feature>
<dbReference type="Pfam" id="PF13188">
    <property type="entry name" value="PAS_8"/>
    <property type="match status" value="1"/>
</dbReference>
<feature type="domain" description="GGDEF" evidence="5">
    <location>
        <begin position="279"/>
        <end position="412"/>
    </location>
</feature>
<organism evidence="6 7">
    <name type="scientific">Photobacterium sanguinicancri</name>
    <dbReference type="NCBI Taxonomy" id="875932"/>
    <lineage>
        <taxon>Bacteria</taxon>
        <taxon>Pseudomonadati</taxon>
        <taxon>Pseudomonadota</taxon>
        <taxon>Gammaproteobacteria</taxon>
        <taxon>Vibrionales</taxon>
        <taxon>Vibrionaceae</taxon>
        <taxon>Photobacterium</taxon>
    </lineage>
</organism>
<dbReference type="InterPro" id="IPR035919">
    <property type="entry name" value="EAL_sf"/>
</dbReference>
<dbReference type="SMART" id="SM00267">
    <property type="entry name" value="GGDEF"/>
    <property type="match status" value="1"/>
</dbReference>
<feature type="domain" description="PAS" evidence="3">
    <location>
        <begin position="23"/>
        <end position="76"/>
    </location>
</feature>
<dbReference type="InterPro" id="IPR052155">
    <property type="entry name" value="Biofilm_reg_signaling"/>
</dbReference>
<dbReference type="PANTHER" id="PTHR44757:SF2">
    <property type="entry name" value="BIOFILM ARCHITECTURE MAINTENANCE PROTEIN MBAA"/>
    <property type="match status" value="1"/>
</dbReference>
<dbReference type="InterPro" id="IPR000160">
    <property type="entry name" value="GGDEF_dom"/>
</dbReference>
<dbReference type="EC" id="3.1.4.52" evidence="1"/>
<dbReference type="SUPFAM" id="SSF55785">
    <property type="entry name" value="PYP-like sensor domain (PAS domain)"/>
    <property type="match status" value="2"/>
</dbReference>
<dbReference type="CDD" id="cd00130">
    <property type="entry name" value="PAS"/>
    <property type="match status" value="1"/>
</dbReference>
<accession>A0AAW7Y7N1</accession>